<feature type="region of interest" description="Disordered" evidence="1">
    <location>
        <begin position="589"/>
        <end position="620"/>
    </location>
</feature>
<dbReference type="KEGG" id="nio:NITINOP_0982"/>
<evidence type="ECO:0000256" key="1">
    <source>
        <dbReference type="SAM" id="MobiDB-lite"/>
    </source>
</evidence>
<dbReference type="RefSeq" id="WP_158023214.1">
    <property type="nucleotide sequence ID" value="NZ_LN885086.1"/>
</dbReference>
<feature type="compositionally biased region" description="Basic and acidic residues" evidence="1">
    <location>
        <begin position="593"/>
        <end position="604"/>
    </location>
</feature>
<dbReference type="SMART" id="SM00327">
    <property type="entry name" value="VWA"/>
    <property type="match status" value="1"/>
</dbReference>
<dbReference type="PROSITE" id="PS50234">
    <property type="entry name" value="VWFA"/>
    <property type="match status" value="1"/>
</dbReference>
<name>A0A0S4KPN3_9BACT</name>
<evidence type="ECO:0000313" key="4">
    <source>
        <dbReference type="Proteomes" id="UP000066284"/>
    </source>
</evidence>
<dbReference type="InterPro" id="IPR051928">
    <property type="entry name" value="NorD/CobT"/>
</dbReference>
<dbReference type="Proteomes" id="UP000066284">
    <property type="component" value="Chromosome 1"/>
</dbReference>
<dbReference type="AlphaFoldDB" id="A0A0S4KPN3"/>
<sequence>MSDCSVRSGLAHRLAAGLGAETARAFVARTEASADRPDAVAHLAALLDELEATSAKVARAAVDALPELDRQGGLSVIVPWLDMGVVLAQSSGAAALRYFKESPMILGLLERTETRGEALALGIEAADRDVTAALEFLRVAPDLERTIPFGDARRWLDVGLELAAVDSVAGIEYVRQMARVAAVLRIEDVRTWLSVGTHLVTTNTLGKPDYLAMIEFMRTSPTVLGEIEQPAVRSQSLRVASSLAERSPESAVAWLAEAPHLLRMLSSEERRLELLQYAVLLAERDAEAALLYLRRGPDVMTLIGEGPQARSRFETWLKAGMDVLAYSREGGRVYFGMESRNALASLERAMAGVPLRRVARRIKLFVQGLCGTDVTIATLPESASAADARATVSPDGRTMFLPAILRRYATAEENERWAMVMAAHEAGHLQFGTYRLRLAALADVIEEVRQRYGRLSRPVPGTLNALFQLYPLPKLAQDLWTVVEDARVEFLLQTEYPGLRHDLALLAAEAVASRRSDQTTTVTELMVDGLLRLSTGESPDSAVPRAIEREVSELWALCRPLFRKGATAEDAVRLTDALYVKIGELAASHSKRRGDDLQEDRPADESQTAPPAPLVSEQPTDMYRPLINHAHRGEMNPGFITWDGEPTKQDDEQDAEGSGTTGTDKEDSFSGRSDAVSGAEREGREADASDKPAGGQRMPAAVEELLSVDVERRWKPESAVSSERTVRYPEWDYSIQDYRVNRCRIIERPADAGSDDGVETILASRRGEIASLRKLFESLRPVAYRRVAGQAEGDDPDLDAVVRRAAELRAGLEGSDRVYIRRDKRDRNVAAAFLVDISGSTSRKLDGGRRVIDIEKESLVLLCEALEAVGDQYGLYAYSGEGAASVDFFVVKDFDDRLGTAAARRLGGLGPRRQNRDGAAIRHASAKLLKRSAKHRLLILLSDGRPLDGEDYKDDYAVEDTKRALQEARRHGIHPFCVTIDQETTEYQRRMYGDVRFAVIDRVESLPTRLPNVYRRLTA</sequence>
<keyword evidence="4" id="KW-1185">Reference proteome</keyword>
<gene>
    <name evidence="3" type="ORF">NITINOP_0982</name>
</gene>
<dbReference type="Pfam" id="PF00092">
    <property type="entry name" value="VWA"/>
    <property type="match status" value="1"/>
</dbReference>
<protein>
    <recommendedName>
        <fullName evidence="2">VWFA domain-containing protein</fullName>
    </recommendedName>
</protein>
<dbReference type="SUPFAM" id="SSF53300">
    <property type="entry name" value="vWA-like"/>
    <property type="match status" value="1"/>
</dbReference>
<reference evidence="4" key="1">
    <citation type="submission" date="2015-09" db="EMBL/GenBank/DDBJ databases">
        <authorList>
            <person name="Daims H."/>
        </authorList>
    </citation>
    <scope>NUCLEOTIDE SEQUENCE [LARGE SCALE GENOMIC DNA]</scope>
</reference>
<dbReference type="InterPro" id="IPR002035">
    <property type="entry name" value="VWF_A"/>
</dbReference>
<dbReference type="PANTHER" id="PTHR41248:SF1">
    <property type="entry name" value="NORD PROTEIN"/>
    <property type="match status" value="1"/>
</dbReference>
<dbReference type="STRING" id="1715989.NITINOP_0982"/>
<evidence type="ECO:0000259" key="2">
    <source>
        <dbReference type="PROSITE" id="PS50234"/>
    </source>
</evidence>
<dbReference type="InterPro" id="IPR036465">
    <property type="entry name" value="vWFA_dom_sf"/>
</dbReference>
<dbReference type="Gene3D" id="3.40.50.410">
    <property type="entry name" value="von Willebrand factor, type A domain"/>
    <property type="match status" value="1"/>
</dbReference>
<accession>A0A0S4KPN3</accession>
<feature type="domain" description="VWFA" evidence="2">
    <location>
        <begin position="830"/>
        <end position="1017"/>
    </location>
</feature>
<feature type="region of interest" description="Disordered" evidence="1">
    <location>
        <begin position="634"/>
        <end position="698"/>
    </location>
</feature>
<dbReference type="PANTHER" id="PTHR41248">
    <property type="entry name" value="NORD PROTEIN"/>
    <property type="match status" value="1"/>
</dbReference>
<evidence type="ECO:0000313" key="3">
    <source>
        <dbReference type="EMBL" id="CUQ65957.1"/>
    </source>
</evidence>
<dbReference type="CDD" id="cd01454">
    <property type="entry name" value="vWA_norD_type"/>
    <property type="match status" value="1"/>
</dbReference>
<organism evidence="3 4">
    <name type="scientific">Candidatus Nitrospira inopinata</name>
    <dbReference type="NCBI Taxonomy" id="1715989"/>
    <lineage>
        <taxon>Bacteria</taxon>
        <taxon>Pseudomonadati</taxon>
        <taxon>Nitrospirota</taxon>
        <taxon>Nitrospiria</taxon>
        <taxon>Nitrospirales</taxon>
        <taxon>Nitrospiraceae</taxon>
        <taxon>Nitrospira</taxon>
    </lineage>
</organism>
<dbReference type="EMBL" id="LN885086">
    <property type="protein sequence ID" value="CUQ65957.1"/>
    <property type="molecule type" value="Genomic_DNA"/>
</dbReference>
<proteinExistence type="predicted"/>
<feature type="compositionally biased region" description="Basic and acidic residues" evidence="1">
    <location>
        <begin position="679"/>
        <end position="690"/>
    </location>
</feature>
<dbReference type="OrthoDB" id="9808317at2"/>